<dbReference type="SUPFAM" id="SSF50346">
    <property type="entry name" value="PRC-barrel domain"/>
    <property type="match status" value="1"/>
</dbReference>
<keyword evidence="9" id="KW-1185">Reference proteome</keyword>
<dbReference type="EMBL" id="CP039381">
    <property type="protein sequence ID" value="QCT06971.1"/>
    <property type="molecule type" value="Genomic_DNA"/>
</dbReference>
<keyword evidence="3 5" id="KW-0698">rRNA processing</keyword>
<dbReference type="Pfam" id="PF01782">
    <property type="entry name" value="RimM"/>
    <property type="match status" value="1"/>
</dbReference>
<dbReference type="KEGG" id="ruj:E5Z56_06160"/>
<keyword evidence="1 5" id="KW-0963">Cytoplasm</keyword>
<dbReference type="InterPro" id="IPR011033">
    <property type="entry name" value="PRC_barrel-like_sf"/>
</dbReference>
<dbReference type="OrthoDB" id="9810331at2"/>
<dbReference type="GO" id="GO:0005737">
    <property type="term" value="C:cytoplasm"/>
    <property type="evidence" value="ECO:0007669"/>
    <property type="project" value="UniProtKB-SubCell"/>
</dbReference>
<evidence type="ECO:0000259" key="7">
    <source>
        <dbReference type="Pfam" id="PF05239"/>
    </source>
</evidence>
<dbReference type="InterPro" id="IPR011961">
    <property type="entry name" value="RimM"/>
</dbReference>
<comment type="function">
    <text evidence="5">An accessory protein needed during the final step in the assembly of 30S ribosomal subunit, possibly for assembly of the head region. Essential for efficient processing of 16S rRNA. May be needed both before and after RbfA during the maturation of 16S rRNA. It has affinity for free ribosomal 30S subunits but not for 70S ribosomes.</text>
</comment>
<evidence type="ECO:0000259" key="6">
    <source>
        <dbReference type="Pfam" id="PF01782"/>
    </source>
</evidence>
<evidence type="ECO:0000256" key="1">
    <source>
        <dbReference type="ARBA" id="ARBA00022490"/>
    </source>
</evidence>
<comment type="domain">
    <text evidence="5">The PRC barrel domain binds ribosomal protein uS19.</text>
</comment>
<sequence>MIKEYLEVGKIVGTHGIKGECRVELWCDGGDFFSCFTTLYLDKDGKESISVKSRPHKNIALMKIKGIDNIDDAIPLVGKVLYINRDDCPLPEDVYFVQDIIGCEVRDINDGTVYGKVTDVLYTGANDVYEIKASDGKTYLMPKIDEIVKEINVYEEYILIEPMKGLFDED</sequence>
<dbReference type="HAMAP" id="MF_00014">
    <property type="entry name" value="Ribosome_mat_RimM"/>
    <property type="match status" value="1"/>
</dbReference>
<dbReference type="GO" id="GO:0006364">
    <property type="term" value="P:rRNA processing"/>
    <property type="evidence" value="ECO:0007669"/>
    <property type="project" value="UniProtKB-UniRule"/>
</dbReference>
<dbReference type="InterPro" id="IPR027275">
    <property type="entry name" value="PRC-brl_dom"/>
</dbReference>
<dbReference type="GO" id="GO:0005840">
    <property type="term" value="C:ribosome"/>
    <property type="evidence" value="ECO:0007669"/>
    <property type="project" value="InterPro"/>
</dbReference>
<proteinExistence type="inferred from homology"/>
<gene>
    <name evidence="5 8" type="primary">rimM</name>
    <name evidence="8" type="ORF">E5Z56_06160</name>
</gene>
<accession>A0A4P8XV56</accession>
<dbReference type="Proteomes" id="UP000301475">
    <property type="component" value="Chromosome"/>
</dbReference>
<dbReference type="Gene3D" id="2.40.30.60">
    <property type="entry name" value="RimM"/>
    <property type="match status" value="1"/>
</dbReference>
<dbReference type="PANTHER" id="PTHR33692:SF1">
    <property type="entry name" value="RIBOSOME MATURATION FACTOR RIMM"/>
    <property type="match status" value="1"/>
</dbReference>
<feature type="domain" description="RimM N-terminal" evidence="6">
    <location>
        <begin position="8"/>
        <end position="87"/>
    </location>
</feature>
<dbReference type="RefSeq" id="WP_138157043.1">
    <property type="nucleotide sequence ID" value="NZ_CP039381.1"/>
</dbReference>
<organism evidence="8 9">
    <name type="scientific">Ruminococcus bovis</name>
    <dbReference type="NCBI Taxonomy" id="2564099"/>
    <lineage>
        <taxon>Bacteria</taxon>
        <taxon>Bacillati</taxon>
        <taxon>Bacillota</taxon>
        <taxon>Clostridia</taxon>
        <taxon>Eubacteriales</taxon>
        <taxon>Oscillospiraceae</taxon>
        <taxon>Ruminococcus</taxon>
    </lineage>
</organism>
<comment type="subcellular location">
    <subcellularLocation>
        <location evidence="5">Cytoplasm</location>
    </subcellularLocation>
</comment>
<dbReference type="NCBIfam" id="TIGR02273">
    <property type="entry name" value="16S_RimM"/>
    <property type="match status" value="1"/>
</dbReference>
<keyword evidence="2 5" id="KW-0690">Ribosome biogenesis</keyword>
<dbReference type="PANTHER" id="PTHR33692">
    <property type="entry name" value="RIBOSOME MATURATION FACTOR RIMM"/>
    <property type="match status" value="1"/>
</dbReference>
<dbReference type="GO" id="GO:0042274">
    <property type="term" value="P:ribosomal small subunit biogenesis"/>
    <property type="evidence" value="ECO:0007669"/>
    <property type="project" value="UniProtKB-UniRule"/>
</dbReference>
<comment type="subunit">
    <text evidence="5">Binds ribosomal protein uS19.</text>
</comment>
<dbReference type="Gene3D" id="2.30.30.240">
    <property type="entry name" value="PRC-barrel domain"/>
    <property type="match status" value="1"/>
</dbReference>
<dbReference type="AlphaFoldDB" id="A0A4P8XV56"/>
<dbReference type="GO" id="GO:0043022">
    <property type="term" value="F:ribosome binding"/>
    <property type="evidence" value="ECO:0007669"/>
    <property type="project" value="InterPro"/>
</dbReference>
<evidence type="ECO:0000313" key="8">
    <source>
        <dbReference type="EMBL" id="QCT06971.1"/>
    </source>
</evidence>
<dbReference type="InterPro" id="IPR002676">
    <property type="entry name" value="RimM_N"/>
</dbReference>
<evidence type="ECO:0000313" key="9">
    <source>
        <dbReference type="Proteomes" id="UP000301475"/>
    </source>
</evidence>
<keyword evidence="4 5" id="KW-0143">Chaperone</keyword>
<protein>
    <recommendedName>
        <fullName evidence="5">Ribosome maturation factor RimM</fullName>
    </recommendedName>
</protein>
<dbReference type="Pfam" id="PF05239">
    <property type="entry name" value="PRC"/>
    <property type="match status" value="1"/>
</dbReference>
<name>A0A4P8XV56_9FIRM</name>
<evidence type="ECO:0000256" key="5">
    <source>
        <dbReference type="HAMAP-Rule" id="MF_00014"/>
    </source>
</evidence>
<reference evidence="8 9" key="1">
    <citation type="submission" date="2019-04" db="EMBL/GenBank/DDBJ databases">
        <authorList>
            <person name="Embree M."/>
            <person name="Gaffney J.R."/>
        </authorList>
    </citation>
    <scope>NUCLEOTIDE SEQUENCE [LARGE SCALE GENOMIC DNA]</scope>
    <source>
        <strain evidence="8 9">JE7A12</strain>
    </source>
</reference>
<dbReference type="SUPFAM" id="SSF50447">
    <property type="entry name" value="Translation proteins"/>
    <property type="match status" value="1"/>
</dbReference>
<evidence type="ECO:0000256" key="3">
    <source>
        <dbReference type="ARBA" id="ARBA00022552"/>
    </source>
</evidence>
<dbReference type="InterPro" id="IPR009000">
    <property type="entry name" value="Transl_B-barrel_sf"/>
</dbReference>
<evidence type="ECO:0000256" key="4">
    <source>
        <dbReference type="ARBA" id="ARBA00023186"/>
    </source>
</evidence>
<dbReference type="InterPro" id="IPR036976">
    <property type="entry name" value="RimM_N_sf"/>
</dbReference>
<feature type="domain" description="PRC-barrel" evidence="7">
    <location>
        <begin position="92"/>
        <end position="166"/>
    </location>
</feature>
<evidence type="ECO:0000256" key="2">
    <source>
        <dbReference type="ARBA" id="ARBA00022517"/>
    </source>
</evidence>
<comment type="similarity">
    <text evidence="5">Belongs to the RimM family.</text>
</comment>